<proteinExistence type="predicted"/>
<accession>A0A1C6UB12</accession>
<name>A0A1C6UB12_9ACTN</name>
<protein>
    <submittedName>
        <fullName evidence="1">Uncharacterized protein</fullName>
    </submittedName>
</protein>
<organism evidence="1 2">
    <name type="scientific">Micromonospora eburnea</name>
    <dbReference type="NCBI Taxonomy" id="227316"/>
    <lineage>
        <taxon>Bacteria</taxon>
        <taxon>Bacillati</taxon>
        <taxon>Actinomycetota</taxon>
        <taxon>Actinomycetes</taxon>
        <taxon>Micromonosporales</taxon>
        <taxon>Micromonosporaceae</taxon>
        <taxon>Micromonospora</taxon>
    </lineage>
</organism>
<reference evidence="2" key="1">
    <citation type="submission" date="2016-06" db="EMBL/GenBank/DDBJ databases">
        <authorList>
            <person name="Varghese N."/>
            <person name="Submissions Spin"/>
        </authorList>
    </citation>
    <scope>NUCLEOTIDE SEQUENCE [LARGE SCALE GENOMIC DNA]</scope>
    <source>
        <strain evidence="2">DSM 44814</strain>
    </source>
</reference>
<dbReference type="AlphaFoldDB" id="A0A1C6UB12"/>
<dbReference type="STRING" id="227316.GA0070604_2322"/>
<evidence type="ECO:0000313" key="1">
    <source>
        <dbReference type="EMBL" id="SCL51280.1"/>
    </source>
</evidence>
<evidence type="ECO:0000313" key="2">
    <source>
        <dbReference type="Proteomes" id="UP000199696"/>
    </source>
</evidence>
<dbReference type="OrthoDB" id="3392668at2"/>
<dbReference type="EMBL" id="FMHY01000002">
    <property type="protein sequence ID" value="SCL51280.1"/>
    <property type="molecule type" value="Genomic_DNA"/>
</dbReference>
<sequence length="105" mass="11642">MDSDSEVENLSPEEQKVQARLLRAREKVSTVSMALSHVEHLLNPANPYTPAANTPSVMALLTEVNPGRTPEEQRDAMLKLQEKLTVADKEYKAAMKEAEKFSSSS</sequence>
<dbReference type="Proteomes" id="UP000199696">
    <property type="component" value="Unassembled WGS sequence"/>
</dbReference>
<dbReference type="RefSeq" id="WP_091117956.1">
    <property type="nucleotide sequence ID" value="NZ_FMHY01000002.1"/>
</dbReference>
<keyword evidence="2" id="KW-1185">Reference proteome</keyword>
<gene>
    <name evidence="1" type="ORF">GA0070604_2322</name>
</gene>